<comment type="caution">
    <text evidence="1">The sequence shown here is derived from an EMBL/GenBank/DDBJ whole genome shotgun (WGS) entry which is preliminary data.</text>
</comment>
<keyword evidence="2" id="KW-1185">Reference proteome</keyword>
<accession>A0ABD4TG53</accession>
<evidence type="ECO:0000313" key="1">
    <source>
        <dbReference type="EMBL" id="MCQ1537949.1"/>
    </source>
</evidence>
<protein>
    <submittedName>
        <fullName evidence="1">Uncharacterized protein</fullName>
    </submittedName>
</protein>
<sequence length="157" mass="17776">MRVIFIPKPGIDLYHTFIQSETSRLILRFYAPRRRFGGVVEVPVSTLGSGLSLASELRWYIRRYTRDFLIKTGDGHILSHKLAKEIYERNLSYPGGDWEFSYICKIPAEEGITTLSVLCIEDEAGKEHEIAGFSDPACEATGDEISCAPEEKEDDKE</sequence>
<dbReference type="Pfam" id="PF19120">
    <property type="entry name" value="DUF5804"/>
    <property type="match status" value="1"/>
</dbReference>
<evidence type="ECO:0000313" key="2">
    <source>
        <dbReference type="Proteomes" id="UP001524383"/>
    </source>
</evidence>
<dbReference type="RefSeq" id="WP_255331882.1">
    <property type="nucleotide sequence ID" value="NZ_VOTZ01000004.1"/>
</dbReference>
<name>A0ABD4TG53_9EURY</name>
<dbReference type="EMBL" id="VOTZ01000004">
    <property type="protein sequence ID" value="MCQ1537949.1"/>
    <property type="molecule type" value="Genomic_DNA"/>
</dbReference>
<dbReference type="InterPro" id="IPR043827">
    <property type="entry name" value="DUF5804"/>
</dbReference>
<organism evidence="1 2">
    <name type="scientific">Methanocalculus taiwanensis</name>
    <dbReference type="NCBI Taxonomy" id="106207"/>
    <lineage>
        <taxon>Archaea</taxon>
        <taxon>Methanobacteriati</taxon>
        <taxon>Methanobacteriota</taxon>
        <taxon>Stenosarchaea group</taxon>
        <taxon>Methanomicrobia</taxon>
        <taxon>Methanomicrobiales</taxon>
        <taxon>Methanocalculaceae</taxon>
        <taxon>Methanocalculus</taxon>
    </lineage>
</organism>
<gene>
    <name evidence="1" type="ORF">FTO68_02955</name>
</gene>
<proteinExistence type="predicted"/>
<reference evidence="1 2" key="1">
    <citation type="submission" date="2019-08" db="EMBL/GenBank/DDBJ databases">
        <authorList>
            <person name="Chen S.-C."/>
            <person name="Lai M.-C."/>
            <person name="You Y.-T."/>
        </authorList>
    </citation>
    <scope>NUCLEOTIDE SEQUENCE [LARGE SCALE GENOMIC DNA]</scope>
    <source>
        <strain evidence="1 2">P2F9704a</strain>
    </source>
</reference>
<dbReference type="Proteomes" id="UP001524383">
    <property type="component" value="Unassembled WGS sequence"/>
</dbReference>
<dbReference type="AlphaFoldDB" id="A0ABD4TG53"/>